<gene>
    <name evidence="2" type="ORF">SEMRO_1554_G282020.1</name>
</gene>
<feature type="compositionally biased region" description="Polar residues" evidence="1">
    <location>
        <begin position="321"/>
        <end position="330"/>
    </location>
</feature>
<feature type="region of interest" description="Disordered" evidence="1">
    <location>
        <begin position="205"/>
        <end position="229"/>
    </location>
</feature>
<organism evidence="2 3">
    <name type="scientific">Seminavis robusta</name>
    <dbReference type="NCBI Taxonomy" id="568900"/>
    <lineage>
        <taxon>Eukaryota</taxon>
        <taxon>Sar</taxon>
        <taxon>Stramenopiles</taxon>
        <taxon>Ochrophyta</taxon>
        <taxon>Bacillariophyta</taxon>
        <taxon>Bacillariophyceae</taxon>
        <taxon>Bacillariophycidae</taxon>
        <taxon>Naviculales</taxon>
        <taxon>Naviculaceae</taxon>
        <taxon>Seminavis</taxon>
    </lineage>
</organism>
<dbReference type="Proteomes" id="UP001153069">
    <property type="component" value="Unassembled WGS sequence"/>
</dbReference>
<feature type="compositionally biased region" description="Basic residues" evidence="1">
    <location>
        <begin position="450"/>
        <end position="464"/>
    </location>
</feature>
<reference evidence="2" key="1">
    <citation type="submission" date="2020-06" db="EMBL/GenBank/DDBJ databases">
        <authorList>
            <consortium name="Plant Systems Biology data submission"/>
        </authorList>
    </citation>
    <scope>NUCLEOTIDE SEQUENCE</scope>
    <source>
        <strain evidence="2">D6</strain>
    </source>
</reference>
<evidence type="ECO:0000256" key="1">
    <source>
        <dbReference type="SAM" id="MobiDB-lite"/>
    </source>
</evidence>
<feature type="region of interest" description="Disordered" evidence="1">
    <location>
        <begin position="321"/>
        <end position="364"/>
    </location>
</feature>
<feature type="region of interest" description="Disordered" evidence="1">
    <location>
        <begin position="382"/>
        <end position="481"/>
    </location>
</feature>
<dbReference type="AlphaFoldDB" id="A0A9N8ER67"/>
<feature type="region of interest" description="Disordered" evidence="1">
    <location>
        <begin position="121"/>
        <end position="161"/>
    </location>
</feature>
<proteinExistence type="predicted"/>
<evidence type="ECO:0000313" key="2">
    <source>
        <dbReference type="EMBL" id="CAB9524574.1"/>
    </source>
</evidence>
<name>A0A9N8ER67_9STRA</name>
<keyword evidence="3" id="KW-1185">Reference proteome</keyword>
<feature type="compositionally biased region" description="Basic residues" evidence="1">
    <location>
        <begin position="333"/>
        <end position="344"/>
    </location>
</feature>
<feature type="compositionally biased region" description="Basic and acidic residues" evidence="1">
    <location>
        <begin position="151"/>
        <end position="161"/>
    </location>
</feature>
<protein>
    <submittedName>
        <fullName evidence="2">Uncharacterized protein</fullName>
    </submittedName>
</protein>
<dbReference type="EMBL" id="CAICTM010001552">
    <property type="protein sequence ID" value="CAB9524574.1"/>
    <property type="molecule type" value="Genomic_DNA"/>
</dbReference>
<comment type="caution">
    <text evidence="2">The sequence shown here is derived from an EMBL/GenBank/DDBJ whole genome shotgun (WGS) entry which is preliminary data.</text>
</comment>
<sequence length="481" mass="53620">MEDAVGHDETDHASAEEELHSQPQSMTSVDAIASTLEEPPSSSSIHPAMQVDFDMNMRNNPLSSFLMGLLQENTSLDQLDVTIITDNAAILPDKYTESRHLLEARNSSSLSSISELSRWESHVVRTPPPQPERTDEKAAWHASPTRPQRRTSFEVDRSHNKLLDEADSNSCRRALSQSLNQLETLAPEDVQEVSMKKKLPPRVPIRRTSGRVHSPPPEGPGRTAELEMKNARRRSFTVEEQADDIDDSNGSFQLEFSESEHNDDSEHIDIDRRERGAASVDHPSVQSVVRDIQSLGVNRDQAPTHLKRRVSSDFSHVRDSATITSSQSDSKCTRGRNRGRHRRTSSMNDDGLPILESFPNHPPHLRVLPRQTGTLRLLLEANSNNLDNEERKQTNTAPTTEAGGELDMLTKVASSKMLPSRRSFDVGERKPQQADDAFESPEEKSAGRKGLLKRVKHKVAKTVQRKTANSKEPASESPASS</sequence>
<feature type="compositionally biased region" description="Basic and acidic residues" evidence="1">
    <location>
        <begin position="422"/>
        <end position="433"/>
    </location>
</feature>
<feature type="region of interest" description="Disordered" evidence="1">
    <location>
        <begin position="1"/>
        <end position="27"/>
    </location>
</feature>
<feature type="compositionally biased region" description="Basic and acidic residues" evidence="1">
    <location>
        <begin position="1"/>
        <end position="20"/>
    </location>
</feature>
<evidence type="ECO:0000313" key="3">
    <source>
        <dbReference type="Proteomes" id="UP001153069"/>
    </source>
</evidence>
<accession>A0A9N8ER67</accession>